<dbReference type="AlphaFoldDB" id="A0A1I5KF66"/>
<proteinExistence type="predicted"/>
<dbReference type="Proteomes" id="UP000182692">
    <property type="component" value="Unassembled WGS sequence"/>
</dbReference>
<reference evidence="1 2" key="1">
    <citation type="submission" date="2016-10" db="EMBL/GenBank/DDBJ databases">
        <authorList>
            <person name="de Groot N.N."/>
        </authorList>
    </citation>
    <scope>NUCLEOTIDE SEQUENCE [LARGE SCALE GENOMIC DNA]</scope>
    <source>
        <strain evidence="1 2">DSM 15893</strain>
    </source>
</reference>
<evidence type="ECO:0000313" key="2">
    <source>
        <dbReference type="Proteomes" id="UP000182692"/>
    </source>
</evidence>
<dbReference type="EMBL" id="FOWR01000003">
    <property type="protein sequence ID" value="SFO83714.1"/>
    <property type="molecule type" value="Genomic_DNA"/>
</dbReference>
<gene>
    <name evidence="1" type="ORF">SAMN03084138_00623</name>
</gene>
<evidence type="ECO:0000313" key="1">
    <source>
        <dbReference type="EMBL" id="SFO83714.1"/>
    </source>
</evidence>
<name>A0A1I5KF66_9GAMM</name>
<organism evidence="1 2">
    <name type="scientific">Enterovibrio norvegicus DSM 15893</name>
    <dbReference type="NCBI Taxonomy" id="1121869"/>
    <lineage>
        <taxon>Bacteria</taxon>
        <taxon>Pseudomonadati</taxon>
        <taxon>Pseudomonadota</taxon>
        <taxon>Gammaproteobacteria</taxon>
        <taxon>Vibrionales</taxon>
        <taxon>Vibrionaceae</taxon>
        <taxon>Enterovibrio</taxon>
    </lineage>
</organism>
<accession>A0A1I5KF66</accession>
<protein>
    <submittedName>
        <fullName evidence="1">Uncharacterized protein</fullName>
    </submittedName>
</protein>
<dbReference type="STRING" id="1121869.SAMN03084138_00623"/>
<sequence length="89" mass="10391">MIVGFTYQTDRQNPVLIVMTQPLHRTIPKRPEDTRFQRECYFINLPFSCTNTASIVCAQGNRCMTFDTKARGYEYALKAFSSRRRGDFI</sequence>